<dbReference type="AlphaFoldDB" id="A0A229UHM2"/>
<comment type="caution">
    <text evidence="2">The sequence shown here is derived from an EMBL/GenBank/DDBJ whole genome shotgun (WGS) entry which is preliminary data.</text>
</comment>
<proteinExistence type="predicted"/>
<dbReference type="EMBL" id="NMQW01000053">
    <property type="protein sequence ID" value="OXM82912.1"/>
    <property type="molecule type" value="Genomic_DNA"/>
</dbReference>
<dbReference type="InterPro" id="IPR014966">
    <property type="entry name" value="FRG-dom"/>
</dbReference>
<evidence type="ECO:0000313" key="2">
    <source>
        <dbReference type="EMBL" id="OXM82912.1"/>
    </source>
</evidence>
<organism evidence="2 3">
    <name type="scientific">Paenibacillus rigui</name>
    <dbReference type="NCBI Taxonomy" id="554312"/>
    <lineage>
        <taxon>Bacteria</taxon>
        <taxon>Bacillati</taxon>
        <taxon>Bacillota</taxon>
        <taxon>Bacilli</taxon>
        <taxon>Bacillales</taxon>
        <taxon>Paenibacillaceae</taxon>
        <taxon>Paenibacillus</taxon>
    </lineage>
</organism>
<sequence length="315" mass="35498">MNKILNVTSLGIRAYFVMYIPLGGTPIMQKKARIAESQSNGIFTIRGINSVEKYLKAVDQISERVCPPNEPKSCELWFRGVKSTTFHLQPSIARGLGAQAEVVYLSKFRSLAYPYLDRVPYFPYAEDENSYWGWLFLMQHYGVPTRLLDWSREALVALLFALGVPVSPEERDNDKVVWLLDPVTLNKSFSFYNFLKPGYIPNVTEPAFTARFGPNAKNDNVKAAAAIGPLNNPRIIKQAGTFTVFPKTPKIVGLDQLPDSANYLYKIVIDKNFREDMSNQLFHYGLTENDLFPGIESVAVDIKNEIDAEGLSDPK</sequence>
<keyword evidence="3" id="KW-1185">Reference proteome</keyword>
<evidence type="ECO:0000313" key="3">
    <source>
        <dbReference type="Proteomes" id="UP000215509"/>
    </source>
</evidence>
<reference evidence="2 3" key="1">
    <citation type="submission" date="2017-07" db="EMBL/GenBank/DDBJ databases">
        <title>Genome sequencing and assembly of Paenibacillus rigui.</title>
        <authorList>
            <person name="Mayilraj S."/>
        </authorList>
    </citation>
    <scope>NUCLEOTIDE SEQUENCE [LARGE SCALE GENOMIC DNA]</scope>
    <source>
        <strain evidence="2 3">JCM 16352</strain>
    </source>
</reference>
<name>A0A229UHM2_9BACL</name>
<protein>
    <submittedName>
        <fullName evidence="2">FRG domain-containing protein</fullName>
    </submittedName>
</protein>
<accession>A0A229UHM2</accession>
<feature type="domain" description="FRG" evidence="1">
    <location>
        <begin position="72"/>
        <end position="178"/>
    </location>
</feature>
<dbReference type="OrthoDB" id="9816036at2"/>
<dbReference type="Pfam" id="PF08867">
    <property type="entry name" value="FRG"/>
    <property type="match status" value="1"/>
</dbReference>
<dbReference type="SMART" id="SM00901">
    <property type="entry name" value="FRG"/>
    <property type="match status" value="1"/>
</dbReference>
<evidence type="ECO:0000259" key="1">
    <source>
        <dbReference type="SMART" id="SM00901"/>
    </source>
</evidence>
<dbReference type="Proteomes" id="UP000215509">
    <property type="component" value="Unassembled WGS sequence"/>
</dbReference>
<gene>
    <name evidence="2" type="ORF">CF651_28275</name>
</gene>